<dbReference type="PANTHER" id="PTHR10039:SF5">
    <property type="entry name" value="NACHT DOMAIN-CONTAINING PROTEIN"/>
    <property type="match status" value="1"/>
</dbReference>
<dbReference type="Gene3D" id="3.40.50.300">
    <property type="entry name" value="P-loop containing nucleotide triphosphate hydrolases"/>
    <property type="match status" value="1"/>
</dbReference>
<dbReference type="InterPro" id="IPR056884">
    <property type="entry name" value="NPHP3-like_N"/>
</dbReference>
<evidence type="ECO:0000259" key="2">
    <source>
        <dbReference type="Pfam" id="PF24883"/>
    </source>
</evidence>
<dbReference type="PANTHER" id="PTHR10039">
    <property type="entry name" value="AMELOGENIN"/>
    <property type="match status" value="1"/>
</dbReference>
<evidence type="ECO:0000259" key="3">
    <source>
        <dbReference type="Pfam" id="PF25053"/>
    </source>
</evidence>
<name>A0A6A6W3A8_9PEZI</name>
<sequence>MEPVTALGLAAATIQLVDFTHRVLRTTNEICKDGKAVDIDTLQNTTYDLKKLSVQVQKRQKVEQLQDPDLDMIASGCQDVAKELLDGLTKLTRGPGRQNTWSASLVIAFRTIMAKDRIEAMSKRLESYRAQMHLRMVNSLVTKLDLHSTETREQFLAIGRKLDPPRLSDNSQTCTPHVVDHPLESHTGNLQTENLSEKLLQALSFETHDLREEMIANHHISTFRWVLSDSTEKAEWYHLPPWLRSNEKIYWIHGKPGSGKSTLMKYIANEPKTASLLRDCSDSRVLVLASHYFWLTGSPLQQSRIGLLRSLLKQILLCHPSLIHDVYPFLEKDLAGQMTGPEHVSGFRMSRLQASLESVFHKRSATHRFCFFIDGLDECGDDHDELAEWLEQLCQHNSNMKLVLSSRSWNVFEDAFGSYASMKMQDLTRPDIERYVASKLERSRGMKILLLAHPGAAEVFKSLICTRADGVFLWVSLAVDSLLRGFSNSDSLEQLTQRVESLPKEIEGLYSMIFDSIDPMYRCSAARLLLVMLEVSDLESISVCFLTETSMETAMDATIEDLTYKDVLIYDETAQRRLDAYTRGLLELSKSSDLSSSTRCKRVLFIHRSFADFCRTDPFLAILLKDSGEDFDPHHAMMCAKLMQLKKNIWLSNDHNQPRALGSVLTSLWHHARKTQKPIQSRSSILEETEETLKVIMGSDRMQNRLKHKEARGTAANTLLEVNEIKADRGLQIYFRLNFHESYSGLHERFPFLLTAINLRDPEYAVYRVIRDPSMSFADKVSLVDDILVVGLGHETYRDRQMDVRHILGDIEVQIEALKGLLTDISKTRAGTDYISTLWRGLVSNMFAYLLESVDARSPVLLYLAIMYLLLHPTFGLGHEDWEFRPIKVGWMLHERRRAYLLEAALEIEGKISAVSALGIFEHEYPVYVAKRYKVWNISALWTTEYKERFEASMEMVQTRLQERMNETHVSDSTVT</sequence>
<dbReference type="AlphaFoldDB" id="A0A6A6W3A8"/>
<feature type="domain" description="Nephrocystin 3-like N-terminal" evidence="2">
    <location>
        <begin position="222"/>
        <end position="407"/>
    </location>
</feature>
<feature type="domain" description="DUF7791" evidence="3">
    <location>
        <begin position="516"/>
        <end position="647"/>
    </location>
</feature>
<dbReference type="RefSeq" id="XP_033599793.1">
    <property type="nucleotide sequence ID" value="XM_033741288.1"/>
</dbReference>
<gene>
    <name evidence="4" type="ORF">EJ05DRAFT_386847</name>
</gene>
<evidence type="ECO:0000256" key="1">
    <source>
        <dbReference type="ARBA" id="ARBA00022737"/>
    </source>
</evidence>
<dbReference type="GeneID" id="54482342"/>
<organism evidence="4 5">
    <name type="scientific">Pseudovirgaria hyperparasitica</name>
    <dbReference type="NCBI Taxonomy" id="470096"/>
    <lineage>
        <taxon>Eukaryota</taxon>
        <taxon>Fungi</taxon>
        <taxon>Dikarya</taxon>
        <taxon>Ascomycota</taxon>
        <taxon>Pezizomycotina</taxon>
        <taxon>Dothideomycetes</taxon>
        <taxon>Dothideomycetes incertae sedis</taxon>
        <taxon>Acrospermales</taxon>
        <taxon>Acrospermaceae</taxon>
        <taxon>Pseudovirgaria</taxon>
    </lineage>
</organism>
<reference evidence="4" key="1">
    <citation type="journal article" date="2020" name="Stud. Mycol.">
        <title>101 Dothideomycetes genomes: a test case for predicting lifestyles and emergence of pathogens.</title>
        <authorList>
            <person name="Haridas S."/>
            <person name="Albert R."/>
            <person name="Binder M."/>
            <person name="Bloem J."/>
            <person name="Labutti K."/>
            <person name="Salamov A."/>
            <person name="Andreopoulos B."/>
            <person name="Baker S."/>
            <person name="Barry K."/>
            <person name="Bills G."/>
            <person name="Bluhm B."/>
            <person name="Cannon C."/>
            <person name="Castanera R."/>
            <person name="Culley D."/>
            <person name="Daum C."/>
            <person name="Ezra D."/>
            <person name="Gonzalez J."/>
            <person name="Henrissat B."/>
            <person name="Kuo A."/>
            <person name="Liang C."/>
            <person name="Lipzen A."/>
            <person name="Lutzoni F."/>
            <person name="Magnuson J."/>
            <person name="Mondo S."/>
            <person name="Nolan M."/>
            <person name="Ohm R."/>
            <person name="Pangilinan J."/>
            <person name="Park H.-J."/>
            <person name="Ramirez L."/>
            <person name="Alfaro M."/>
            <person name="Sun H."/>
            <person name="Tritt A."/>
            <person name="Yoshinaga Y."/>
            <person name="Zwiers L.-H."/>
            <person name="Turgeon B."/>
            <person name="Goodwin S."/>
            <person name="Spatafora J."/>
            <person name="Crous P."/>
            <person name="Grigoriev I."/>
        </authorList>
    </citation>
    <scope>NUCLEOTIDE SEQUENCE</scope>
    <source>
        <strain evidence="4">CBS 121739</strain>
    </source>
</reference>
<keyword evidence="5" id="KW-1185">Reference proteome</keyword>
<evidence type="ECO:0000313" key="5">
    <source>
        <dbReference type="Proteomes" id="UP000799437"/>
    </source>
</evidence>
<dbReference type="Proteomes" id="UP000799437">
    <property type="component" value="Unassembled WGS sequence"/>
</dbReference>
<protein>
    <submittedName>
        <fullName evidence="4">Uncharacterized protein</fullName>
    </submittedName>
</protein>
<dbReference type="OrthoDB" id="443402at2759"/>
<keyword evidence="1" id="KW-0677">Repeat</keyword>
<proteinExistence type="predicted"/>
<dbReference type="Pfam" id="PF25053">
    <property type="entry name" value="DUF7791"/>
    <property type="match status" value="1"/>
</dbReference>
<dbReference type="InterPro" id="IPR056693">
    <property type="entry name" value="DUF7791"/>
</dbReference>
<dbReference type="InterPro" id="IPR027417">
    <property type="entry name" value="P-loop_NTPase"/>
</dbReference>
<dbReference type="SUPFAM" id="SSF52540">
    <property type="entry name" value="P-loop containing nucleoside triphosphate hydrolases"/>
    <property type="match status" value="1"/>
</dbReference>
<evidence type="ECO:0000313" key="4">
    <source>
        <dbReference type="EMBL" id="KAF2757342.1"/>
    </source>
</evidence>
<dbReference type="EMBL" id="ML996573">
    <property type="protein sequence ID" value="KAF2757342.1"/>
    <property type="molecule type" value="Genomic_DNA"/>
</dbReference>
<accession>A0A6A6W3A8</accession>
<dbReference type="Pfam" id="PF24883">
    <property type="entry name" value="NPHP3_N"/>
    <property type="match status" value="1"/>
</dbReference>